<keyword evidence="1" id="KW-1277">Toxin-antitoxin system</keyword>
<dbReference type="EMBL" id="BAAABM010000045">
    <property type="protein sequence ID" value="GAA0350865.1"/>
    <property type="molecule type" value="Genomic_DNA"/>
</dbReference>
<proteinExistence type="predicted"/>
<evidence type="ECO:0000256" key="1">
    <source>
        <dbReference type="ARBA" id="ARBA00022649"/>
    </source>
</evidence>
<dbReference type="Pfam" id="PF02861">
    <property type="entry name" value="Clp_N"/>
    <property type="match status" value="2"/>
</dbReference>
<name>A0ABN0WZZ4_9ACTN</name>
<evidence type="ECO:0000313" key="5">
    <source>
        <dbReference type="Proteomes" id="UP001501822"/>
    </source>
</evidence>
<keyword evidence="5" id="KW-1185">Reference proteome</keyword>
<comment type="caution">
    <text evidence="4">The sequence shown here is derived from an EMBL/GenBank/DDBJ whole genome shotgun (WGS) entry which is preliminary data.</text>
</comment>
<evidence type="ECO:0000256" key="2">
    <source>
        <dbReference type="PROSITE-ProRule" id="PRU01251"/>
    </source>
</evidence>
<protein>
    <recommendedName>
        <fullName evidence="3">Clp R domain-containing protein</fullName>
    </recommendedName>
</protein>
<dbReference type="SUPFAM" id="SSF81923">
    <property type="entry name" value="Double Clp-N motif"/>
    <property type="match status" value="1"/>
</dbReference>
<dbReference type="PROSITE" id="PS51903">
    <property type="entry name" value="CLP_R"/>
    <property type="match status" value="1"/>
</dbReference>
<sequence>MGRERVMPKINVYLPKELAQAVKEAGIPVSAVCQRALRQAVERATAAHEAASAHLAATELSTHLDSDLLVSAIGAATALARSGRARTVGTGHLLSVLLADGDSRVTAVLDAIGVYPDEVVREVARQSADEPGLPGVEPGERLSVPASEAVAFAVAEAQASDGDDIGPEHLLLGLIAEQDGVASKVLRAQGAKLSAARQVVTGLARATDARRPSGGSLDAVVNEFAEALVAAVNEKVEPLIDRVDRLEWRMAANFLDASPRPRR</sequence>
<organism evidence="4 5">
    <name type="scientific">Actinoallomurus spadix</name>
    <dbReference type="NCBI Taxonomy" id="79912"/>
    <lineage>
        <taxon>Bacteria</taxon>
        <taxon>Bacillati</taxon>
        <taxon>Actinomycetota</taxon>
        <taxon>Actinomycetes</taxon>
        <taxon>Streptosporangiales</taxon>
        <taxon>Thermomonosporaceae</taxon>
        <taxon>Actinoallomurus</taxon>
    </lineage>
</organism>
<gene>
    <name evidence="4" type="ORF">GCM10010151_45610</name>
</gene>
<reference evidence="4 5" key="1">
    <citation type="journal article" date="2019" name="Int. J. Syst. Evol. Microbiol.">
        <title>The Global Catalogue of Microorganisms (GCM) 10K type strain sequencing project: providing services to taxonomists for standard genome sequencing and annotation.</title>
        <authorList>
            <consortium name="The Broad Institute Genomics Platform"/>
            <consortium name="The Broad Institute Genome Sequencing Center for Infectious Disease"/>
            <person name="Wu L."/>
            <person name="Ma J."/>
        </authorList>
    </citation>
    <scope>NUCLEOTIDE SEQUENCE [LARGE SCALE GENOMIC DNA]</scope>
    <source>
        <strain evidence="4 5">JCM 3146</strain>
    </source>
</reference>
<dbReference type="InterPro" id="IPR004176">
    <property type="entry name" value="Clp_R_N"/>
</dbReference>
<dbReference type="Pfam" id="PF07362">
    <property type="entry name" value="CcdA"/>
    <property type="match status" value="1"/>
</dbReference>
<dbReference type="Gene3D" id="1.10.1780.10">
    <property type="entry name" value="Clp, N-terminal domain"/>
    <property type="match status" value="2"/>
</dbReference>
<evidence type="ECO:0000313" key="4">
    <source>
        <dbReference type="EMBL" id="GAA0350865.1"/>
    </source>
</evidence>
<keyword evidence="2" id="KW-0677">Repeat</keyword>
<evidence type="ECO:0000259" key="3">
    <source>
        <dbReference type="PROSITE" id="PS51903"/>
    </source>
</evidence>
<accession>A0ABN0WZZ4</accession>
<dbReference type="Proteomes" id="UP001501822">
    <property type="component" value="Unassembled WGS sequence"/>
</dbReference>
<feature type="domain" description="Clp R" evidence="3">
    <location>
        <begin position="62"/>
        <end position="206"/>
    </location>
</feature>
<dbReference type="InterPro" id="IPR009956">
    <property type="entry name" value="Post-segregation_anti-tox_CcdA"/>
</dbReference>
<dbReference type="InterPro" id="IPR036628">
    <property type="entry name" value="Clp_N_dom_sf"/>
</dbReference>